<dbReference type="AlphaFoldDB" id="A0AAV6W3D5"/>
<accession>A0AAV6W3D5</accession>
<dbReference type="EMBL" id="JAFNEN010000002">
    <property type="protein sequence ID" value="KAG8201888.1"/>
    <property type="molecule type" value="Genomic_DNA"/>
</dbReference>
<organism evidence="1 2">
    <name type="scientific">Oedothorax gibbosus</name>
    <dbReference type="NCBI Taxonomy" id="931172"/>
    <lineage>
        <taxon>Eukaryota</taxon>
        <taxon>Metazoa</taxon>
        <taxon>Ecdysozoa</taxon>
        <taxon>Arthropoda</taxon>
        <taxon>Chelicerata</taxon>
        <taxon>Arachnida</taxon>
        <taxon>Araneae</taxon>
        <taxon>Araneomorphae</taxon>
        <taxon>Entelegynae</taxon>
        <taxon>Araneoidea</taxon>
        <taxon>Linyphiidae</taxon>
        <taxon>Erigoninae</taxon>
        <taxon>Oedothorax</taxon>
    </lineage>
</organism>
<sequence length="139" mass="15663">MGIRIIGAAGSERDCQRMKMQVSGLICIFLVVFVQEASGNFNLFISKPEFLRLLGPFNYSHFETLRPLRTNILSTAFRISRHVNLRSFHSQGSNSIDALLIPAISSELMERFHYSVPLHCCSNGKVSPRIVDAPFRSSF</sequence>
<name>A0AAV6W3D5_9ARAC</name>
<evidence type="ECO:0000313" key="2">
    <source>
        <dbReference type="Proteomes" id="UP000827092"/>
    </source>
</evidence>
<evidence type="ECO:0000313" key="1">
    <source>
        <dbReference type="EMBL" id="KAG8201888.1"/>
    </source>
</evidence>
<comment type="caution">
    <text evidence="1">The sequence shown here is derived from an EMBL/GenBank/DDBJ whole genome shotgun (WGS) entry which is preliminary data.</text>
</comment>
<proteinExistence type="predicted"/>
<protein>
    <submittedName>
        <fullName evidence="1">Uncharacterized protein</fullName>
    </submittedName>
</protein>
<dbReference type="Proteomes" id="UP000827092">
    <property type="component" value="Unassembled WGS sequence"/>
</dbReference>
<gene>
    <name evidence="1" type="ORF">JTE90_027367</name>
</gene>
<reference evidence="1 2" key="1">
    <citation type="journal article" date="2022" name="Nat. Ecol. Evol.">
        <title>A masculinizing supergene underlies an exaggerated male reproductive morph in a spider.</title>
        <authorList>
            <person name="Hendrickx F."/>
            <person name="De Corte Z."/>
            <person name="Sonet G."/>
            <person name="Van Belleghem S.M."/>
            <person name="Kostlbacher S."/>
            <person name="Vangestel C."/>
        </authorList>
    </citation>
    <scope>NUCLEOTIDE SEQUENCE [LARGE SCALE GENOMIC DNA]</scope>
    <source>
        <strain evidence="1">W744_W776</strain>
    </source>
</reference>
<keyword evidence="2" id="KW-1185">Reference proteome</keyword>